<dbReference type="InterPro" id="IPR015943">
    <property type="entry name" value="WD40/YVTN_repeat-like_dom_sf"/>
</dbReference>
<evidence type="ECO:0000313" key="4">
    <source>
        <dbReference type="Proteomes" id="UP000599074"/>
    </source>
</evidence>
<dbReference type="InterPro" id="IPR051200">
    <property type="entry name" value="Host-pathogen_enzymatic-act"/>
</dbReference>
<sequence length="414" mass="42920">MTTRRQFLTIAGGAACLLGGGAALAASRRPKRPGDPSGVPDPLLVETTGGLATVRGTDIRAAGAAVCAPDGRTLYAAASTGAGATDLTGVHTATGQVIHRHTLAGRWVPRVASAGGAVALTAADEPAGRERTTIVIADGAGEKRRLELPGNYEPDAFRTDDEGLFVLDRLPPTGPDRYRVRMVDLGTGAPGPLLGRDKTPVPQGAEEEMRGERRQAVYAPDGGTLYTLYTHQPDHQHTRDLLAGGRRSDVHAFVHVLNLVQGWAYCLDLPEPFGHGPAAGHTLAVSPDGTALYVADLTSGRLTVADTELLTVQRVVPVPTGSGTACTAVSPDGGRLFLGADSRVYAVDLATPAVASTWQLGGEVRGLATSRDGARLYAGRPGAVSWHDPATGAELGRHPVAGLTGLRRALLPLL</sequence>
<dbReference type="PROSITE" id="PS51257">
    <property type="entry name" value="PROKAR_LIPOPROTEIN"/>
    <property type="match status" value="1"/>
</dbReference>
<accession>A0A8J3T740</accession>
<protein>
    <submittedName>
        <fullName evidence="3">Uncharacterized protein</fullName>
    </submittedName>
</protein>
<keyword evidence="4" id="KW-1185">Reference proteome</keyword>
<reference evidence="3" key="1">
    <citation type="submission" date="2021-01" db="EMBL/GenBank/DDBJ databases">
        <title>Whole genome shotgun sequence of Planosporangium mesophilum NBRC 109066.</title>
        <authorList>
            <person name="Komaki H."/>
            <person name="Tamura T."/>
        </authorList>
    </citation>
    <scope>NUCLEOTIDE SEQUENCE</scope>
    <source>
        <strain evidence="3">NBRC 109066</strain>
    </source>
</reference>
<dbReference type="PROSITE" id="PS51318">
    <property type="entry name" value="TAT"/>
    <property type="match status" value="1"/>
</dbReference>
<organism evidence="3 4">
    <name type="scientific">Planosporangium mesophilum</name>
    <dbReference type="NCBI Taxonomy" id="689768"/>
    <lineage>
        <taxon>Bacteria</taxon>
        <taxon>Bacillati</taxon>
        <taxon>Actinomycetota</taxon>
        <taxon>Actinomycetes</taxon>
        <taxon>Micromonosporales</taxon>
        <taxon>Micromonosporaceae</taxon>
        <taxon>Planosporangium</taxon>
    </lineage>
</organism>
<keyword evidence="2" id="KW-0732">Signal</keyword>
<dbReference type="Gene3D" id="2.130.10.10">
    <property type="entry name" value="YVTN repeat-like/Quinoprotein amine dehydrogenase"/>
    <property type="match status" value="2"/>
</dbReference>
<feature type="signal peptide" evidence="2">
    <location>
        <begin position="1"/>
        <end position="25"/>
    </location>
</feature>
<dbReference type="Proteomes" id="UP000599074">
    <property type="component" value="Unassembled WGS sequence"/>
</dbReference>
<gene>
    <name evidence="3" type="ORF">Pme01_10600</name>
</gene>
<dbReference type="PANTHER" id="PTHR47197:SF3">
    <property type="entry name" value="DIHYDRO-HEME D1 DEHYDROGENASE"/>
    <property type="match status" value="1"/>
</dbReference>
<evidence type="ECO:0000256" key="2">
    <source>
        <dbReference type="SAM" id="SignalP"/>
    </source>
</evidence>
<proteinExistence type="predicted"/>
<dbReference type="AlphaFoldDB" id="A0A8J3T740"/>
<name>A0A8J3T740_9ACTN</name>
<feature type="chain" id="PRO_5035284327" evidence="2">
    <location>
        <begin position="26"/>
        <end position="414"/>
    </location>
</feature>
<dbReference type="PANTHER" id="PTHR47197">
    <property type="entry name" value="PROTEIN NIRF"/>
    <property type="match status" value="1"/>
</dbReference>
<feature type="region of interest" description="Disordered" evidence="1">
    <location>
        <begin position="189"/>
        <end position="212"/>
    </location>
</feature>
<evidence type="ECO:0000256" key="1">
    <source>
        <dbReference type="SAM" id="MobiDB-lite"/>
    </source>
</evidence>
<dbReference type="SUPFAM" id="SSF50969">
    <property type="entry name" value="YVTN repeat-like/Quinoprotein amine dehydrogenase"/>
    <property type="match status" value="1"/>
</dbReference>
<dbReference type="InterPro" id="IPR006311">
    <property type="entry name" value="TAT_signal"/>
</dbReference>
<evidence type="ECO:0000313" key="3">
    <source>
        <dbReference type="EMBL" id="GII21463.1"/>
    </source>
</evidence>
<comment type="caution">
    <text evidence="3">The sequence shown here is derived from an EMBL/GenBank/DDBJ whole genome shotgun (WGS) entry which is preliminary data.</text>
</comment>
<dbReference type="InterPro" id="IPR011044">
    <property type="entry name" value="Quino_amine_DH_bsu"/>
</dbReference>
<dbReference type="RefSeq" id="WP_168117094.1">
    <property type="nucleotide sequence ID" value="NZ_BOON01000007.1"/>
</dbReference>
<dbReference type="EMBL" id="BOON01000007">
    <property type="protein sequence ID" value="GII21463.1"/>
    <property type="molecule type" value="Genomic_DNA"/>
</dbReference>